<feature type="compositionally biased region" description="Polar residues" evidence="1">
    <location>
        <begin position="261"/>
        <end position="271"/>
    </location>
</feature>
<feature type="region of interest" description="Disordered" evidence="1">
    <location>
        <begin position="109"/>
        <end position="149"/>
    </location>
</feature>
<organism evidence="2 3">
    <name type="scientific">Sporothrix bragantina</name>
    <dbReference type="NCBI Taxonomy" id="671064"/>
    <lineage>
        <taxon>Eukaryota</taxon>
        <taxon>Fungi</taxon>
        <taxon>Dikarya</taxon>
        <taxon>Ascomycota</taxon>
        <taxon>Pezizomycotina</taxon>
        <taxon>Sordariomycetes</taxon>
        <taxon>Sordariomycetidae</taxon>
        <taxon>Ophiostomatales</taxon>
        <taxon>Ophiostomataceae</taxon>
        <taxon>Sporothrix</taxon>
    </lineage>
</organism>
<feature type="region of interest" description="Disordered" evidence="1">
    <location>
        <begin position="217"/>
        <end position="280"/>
    </location>
</feature>
<feature type="compositionally biased region" description="Polar residues" evidence="1">
    <location>
        <begin position="230"/>
        <end position="239"/>
    </location>
</feature>
<dbReference type="EMBL" id="CAWUHC010000006">
    <property type="protein sequence ID" value="CAK7211216.1"/>
    <property type="molecule type" value="Genomic_DNA"/>
</dbReference>
<feature type="region of interest" description="Disordered" evidence="1">
    <location>
        <begin position="164"/>
        <end position="185"/>
    </location>
</feature>
<accession>A0ABP0AVC1</accession>
<feature type="compositionally biased region" description="Low complexity" evidence="1">
    <location>
        <begin position="218"/>
        <end position="229"/>
    </location>
</feature>
<protein>
    <submittedName>
        <fullName evidence="2">Uncharacterized protein</fullName>
    </submittedName>
</protein>
<evidence type="ECO:0000256" key="1">
    <source>
        <dbReference type="SAM" id="MobiDB-lite"/>
    </source>
</evidence>
<name>A0ABP0AVC1_9PEZI</name>
<evidence type="ECO:0000313" key="3">
    <source>
        <dbReference type="Proteomes" id="UP001642406"/>
    </source>
</evidence>
<reference evidence="2 3" key="1">
    <citation type="submission" date="2024-01" db="EMBL/GenBank/DDBJ databases">
        <authorList>
            <person name="Allen C."/>
            <person name="Tagirdzhanova G."/>
        </authorList>
    </citation>
    <scope>NUCLEOTIDE SEQUENCE [LARGE SCALE GENOMIC DNA]</scope>
</reference>
<proteinExistence type="predicted"/>
<comment type="caution">
    <text evidence="2">The sequence shown here is derived from an EMBL/GenBank/DDBJ whole genome shotgun (WGS) entry which is preliminary data.</text>
</comment>
<sequence>MTPPPATEILVHVAAASRASDDARYRALAQAYAAFEPARRVVVAAKSSGGSINSPTVSSFGECRQPASSILQVTTASTRSNDGGRSFQFANLSFESVWDNVESPALPSGVTRPTLGKQAPHNDRLHYVSPDDYIPDSQPDNDSKTRRHRVSIHKVEESIDNSTGFCESRISEPQKTSGSEESVINETTNCVRREASPDLSVMPEKRINDTFDETFDDLQSQRQPLSQRSANMRQSSQNEGIDVDSSFKSSPPLHDWDTVPSLDSGNRQPTSYPDIPSSLPEESGRVVLRVEASSYERQGLLDSLPSSCALKSVRADSEPLHNKRQCLPSRLEGSLRRRASDTGQLLLKKKCLAPATEGLETLRDAAEEADVVDELSGIDLHVFRTLIQRLPSSSPTASAPGLYLDQSLRIISPEPPVACAHLDAASLITEKMAKLARDLDITRRYRPLPPKARDGEREARPFERGYWRLSTSGWPATLRQQAWAFLASYIGAGDAGWSVWCSRDPAPHTWLRLHCFAATAGHTYLILYLASQRQILATGAEWMDGAGSPMIIVPARRKKQNQGGVFMNEC</sequence>
<keyword evidence="3" id="KW-1185">Reference proteome</keyword>
<evidence type="ECO:0000313" key="2">
    <source>
        <dbReference type="EMBL" id="CAK7211216.1"/>
    </source>
</evidence>
<gene>
    <name evidence="2" type="ORF">SBRCBS47491_001040</name>
</gene>
<dbReference type="Proteomes" id="UP001642406">
    <property type="component" value="Unassembled WGS sequence"/>
</dbReference>